<accession>A0A165TLI1</accession>
<keyword evidence="5" id="KW-1185">Reference proteome</keyword>
<dbReference type="Proteomes" id="UP000076727">
    <property type="component" value="Unassembled WGS sequence"/>
</dbReference>
<gene>
    <name evidence="4" type="ORF">DAEQUDRAFT_808264</name>
</gene>
<feature type="compositionally biased region" description="Basic and acidic residues" evidence="2">
    <location>
        <begin position="223"/>
        <end position="247"/>
    </location>
</feature>
<keyword evidence="3" id="KW-0812">Transmembrane</keyword>
<dbReference type="AlphaFoldDB" id="A0A165TLI1"/>
<evidence type="ECO:0000256" key="1">
    <source>
        <dbReference type="SAM" id="Coils"/>
    </source>
</evidence>
<feature type="region of interest" description="Disordered" evidence="2">
    <location>
        <begin position="162"/>
        <end position="200"/>
    </location>
</feature>
<keyword evidence="3" id="KW-1133">Transmembrane helix</keyword>
<evidence type="ECO:0000313" key="5">
    <source>
        <dbReference type="Proteomes" id="UP000076727"/>
    </source>
</evidence>
<organism evidence="4 5">
    <name type="scientific">Daedalea quercina L-15889</name>
    <dbReference type="NCBI Taxonomy" id="1314783"/>
    <lineage>
        <taxon>Eukaryota</taxon>
        <taxon>Fungi</taxon>
        <taxon>Dikarya</taxon>
        <taxon>Basidiomycota</taxon>
        <taxon>Agaricomycotina</taxon>
        <taxon>Agaricomycetes</taxon>
        <taxon>Polyporales</taxon>
        <taxon>Fomitopsis</taxon>
    </lineage>
</organism>
<keyword evidence="1" id="KW-0175">Coiled coil</keyword>
<dbReference type="OrthoDB" id="2802547at2759"/>
<dbReference type="EMBL" id="KV429036">
    <property type="protein sequence ID" value="KZT73620.1"/>
    <property type="molecule type" value="Genomic_DNA"/>
</dbReference>
<reference evidence="4 5" key="1">
    <citation type="journal article" date="2016" name="Mol. Biol. Evol.">
        <title>Comparative Genomics of Early-Diverging Mushroom-Forming Fungi Provides Insights into the Origins of Lignocellulose Decay Capabilities.</title>
        <authorList>
            <person name="Nagy L.G."/>
            <person name="Riley R."/>
            <person name="Tritt A."/>
            <person name="Adam C."/>
            <person name="Daum C."/>
            <person name="Floudas D."/>
            <person name="Sun H."/>
            <person name="Yadav J.S."/>
            <person name="Pangilinan J."/>
            <person name="Larsson K.H."/>
            <person name="Matsuura K."/>
            <person name="Barry K."/>
            <person name="Labutti K."/>
            <person name="Kuo R."/>
            <person name="Ohm R.A."/>
            <person name="Bhattacharya S.S."/>
            <person name="Shirouzu T."/>
            <person name="Yoshinaga Y."/>
            <person name="Martin F.M."/>
            <person name="Grigoriev I.V."/>
            <person name="Hibbett D.S."/>
        </authorList>
    </citation>
    <scope>NUCLEOTIDE SEQUENCE [LARGE SCALE GENOMIC DNA]</scope>
    <source>
        <strain evidence="4 5">L-15889</strain>
    </source>
</reference>
<name>A0A165TLI1_9APHY</name>
<feature type="transmembrane region" description="Helical" evidence="3">
    <location>
        <begin position="48"/>
        <end position="69"/>
    </location>
</feature>
<keyword evidence="3" id="KW-0472">Membrane</keyword>
<feature type="region of interest" description="Disordered" evidence="2">
    <location>
        <begin position="366"/>
        <end position="393"/>
    </location>
</feature>
<evidence type="ECO:0000256" key="3">
    <source>
        <dbReference type="SAM" id="Phobius"/>
    </source>
</evidence>
<feature type="coiled-coil region" evidence="1">
    <location>
        <begin position="428"/>
        <end position="469"/>
    </location>
</feature>
<protein>
    <submittedName>
        <fullName evidence="4">Uncharacterized protein</fullName>
    </submittedName>
</protein>
<evidence type="ECO:0000313" key="4">
    <source>
        <dbReference type="EMBL" id="KZT73620.1"/>
    </source>
</evidence>
<sequence>MSNQRYLRFTLSLLLTLYLYLANGDYYDFLAPLGHVVSLEVRYMCNGILLWSFIHFGYVAFLFILLRVCGRFPGLCHRFSRFVAEMFRTWVQAAYATFAGQVRRPVEARSTQTSEMVAEHLVEQVDNPSPASALLDAESRDAFEEWNDCLVNAGLCPSTDPDWQDEWLDAPVHPSVPTEPSKPVDPTPGPVNATLVPPAPPAATVPMSEFVRVRDENIRMRNELHKKDKEISQKERLKTRAEKDYAEQRTLSSRLQTQLEDAERREMDLQGSLARAGTEHAEKIDALNGQLAISEKRAGELERERNDAQALVTTLQTQLAERDNALATAAEGDNKNEDKITRLSRDLAIVQKQALRYKTELDARTENATRTSPRTLTVSGPRPALQLVPANAPKDSWGPTSYVQQLKRQQCVAQAHAEQLRNQAKVTIGALKEDLATVTGQRDELKAKVNKLQTEVDNLTSRNAALEQDVLDNKVTQATAEEQDKRLPTLLDQPVHIRGDAIGRGMKARVAKAATIRTKHARALRCIQRKNMEDATAELSSVRTALAATQTHLKSTANDLDALHRTIDTAYAPLDALMTERLAAHGLYLQRALKHDEKVTMVAEYALHLANSGAAVATAVTVDPMDVEDTPADSGSIAAMDSIQVDMASLHSEPQLDRFLPDVDMTVATPLKELERTGANASFQWNSQPSPVTPSISRSHRAPVVSETRNFSLFFPQPFSSTPIPRATGRNPEAEAGALFGGLDCPVTPTPKGRSGTLRTISELGSWNSPLGGVENDKQIAVLA</sequence>
<feature type="compositionally biased region" description="Polar residues" evidence="2">
    <location>
        <begin position="368"/>
        <end position="378"/>
    </location>
</feature>
<feature type="region of interest" description="Disordered" evidence="2">
    <location>
        <begin position="223"/>
        <end position="253"/>
    </location>
</feature>
<evidence type="ECO:0000256" key="2">
    <source>
        <dbReference type="SAM" id="MobiDB-lite"/>
    </source>
</evidence>
<proteinExistence type="predicted"/>